<keyword evidence="8" id="KW-0460">Magnesium</keyword>
<name>A0AA41WDZ9_9BACT</name>
<proteinExistence type="inferred from homology"/>
<dbReference type="PANTHER" id="PTHR33571">
    <property type="entry name" value="SSL8005 PROTEIN"/>
    <property type="match status" value="1"/>
</dbReference>
<evidence type="ECO:0000256" key="5">
    <source>
        <dbReference type="ARBA" id="ARBA00022723"/>
    </source>
</evidence>
<keyword evidence="12" id="KW-1185">Reference proteome</keyword>
<evidence type="ECO:0000256" key="6">
    <source>
        <dbReference type="ARBA" id="ARBA00022741"/>
    </source>
</evidence>
<keyword evidence="4" id="KW-0548">Nucleotidyltransferase</keyword>
<comment type="caution">
    <text evidence="11">The sequence shown here is derived from an EMBL/GenBank/DDBJ whole genome shotgun (WGS) entry which is preliminary data.</text>
</comment>
<evidence type="ECO:0000256" key="7">
    <source>
        <dbReference type="ARBA" id="ARBA00022840"/>
    </source>
</evidence>
<evidence type="ECO:0000256" key="2">
    <source>
        <dbReference type="ARBA" id="ARBA00022649"/>
    </source>
</evidence>
<keyword evidence="5" id="KW-0479">Metal-binding</keyword>
<evidence type="ECO:0000313" key="11">
    <source>
        <dbReference type="EMBL" id="MCM8749363.1"/>
    </source>
</evidence>
<organism evidence="11 12">
    <name type="scientific">Thermalbibacter longus</name>
    <dbReference type="NCBI Taxonomy" id="2951981"/>
    <lineage>
        <taxon>Bacteria</taxon>
        <taxon>Pseudomonadati</taxon>
        <taxon>Thermomicrobiota</taxon>
        <taxon>Thermomicrobia</taxon>
        <taxon>Thermomicrobiales</taxon>
        <taxon>Thermomicrobiaceae</taxon>
        <taxon>Thermalbibacter</taxon>
    </lineage>
</organism>
<dbReference type="Gene3D" id="3.30.460.10">
    <property type="entry name" value="Beta Polymerase, domain 2"/>
    <property type="match status" value="1"/>
</dbReference>
<dbReference type="GO" id="GO:0016779">
    <property type="term" value="F:nucleotidyltransferase activity"/>
    <property type="evidence" value="ECO:0007669"/>
    <property type="project" value="UniProtKB-KW"/>
</dbReference>
<feature type="domain" description="Polymerase nucleotidyl transferase" evidence="10">
    <location>
        <begin position="32"/>
        <end position="100"/>
    </location>
</feature>
<evidence type="ECO:0000259" key="10">
    <source>
        <dbReference type="Pfam" id="PF01909"/>
    </source>
</evidence>
<evidence type="ECO:0000256" key="8">
    <source>
        <dbReference type="ARBA" id="ARBA00022842"/>
    </source>
</evidence>
<accession>A0AA41WDZ9</accession>
<dbReference type="GO" id="GO:0005524">
    <property type="term" value="F:ATP binding"/>
    <property type="evidence" value="ECO:0007669"/>
    <property type="project" value="UniProtKB-KW"/>
</dbReference>
<dbReference type="Pfam" id="PF01909">
    <property type="entry name" value="NTP_transf_2"/>
    <property type="match status" value="1"/>
</dbReference>
<reference evidence="11" key="1">
    <citation type="submission" date="2022-06" db="EMBL/GenBank/DDBJ databases">
        <title>CFH 74404 Thermomicrobiaceae sp.</title>
        <authorList>
            <person name="Ming H."/>
            <person name="Li W.-J."/>
            <person name="Zhao Z."/>
        </authorList>
    </citation>
    <scope>NUCLEOTIDE SEQUENCE</scope>
    <source>
        <strain evidence="11">CFH 74404</strain>
    </source>
</reference>
<comment type="cofactor">
    <cofactor evidence="1">
        <name>Mg(2+)</name>
        <dbReference type="ChEBI" id="CHEBI:18420"/>
    </cofactor>
</comment>
<dbReference type="RefSeq" id="WP_284057143.1">
    <property type="nucleotide sequence ID" value="NZ_JAMSLR010000005.1"/>
</dbReference>
<evidence type="ECO:0000256" key="9">
    <source>
        <dbReference type="ARBA" id="ARBA00038276"/>
    </source>
</evidence>
<dbReference type="CDD" id="cd05403">
    <property type="entry name" value="NT_KNTase_like"/>
    <property type="match status" value="1"/>
</dbReference>
<keyword evidence="6" id="KW-0547">Nucleotide-binding</keyword>
<dbReference type="AlphaFoldDB" id="A0AA41WDZ9"/>
<dbReference type="PANTHER" id="PTHR33571:SF12">
    <property type="entry name" value="BSL3053 PROTEIN"/>
    <property type="match status" value="1"/>
</dbReference>
<keyword evidence="7" id="KW-0067">ATP-binding</keyword>
<sequence length="103" mass="11210">MTRGLQLGDHTRATPAAFSGILHIAAEHGAHNVRVFGAAARRDAGEGSDIDLLVEFEPGRTLLDHAALVADLEELLGCKVDVVTESDLYWLLRRRIPIEARAL</sequence>
<gene>
    <name evidence="11" type="ORF">NET02_09415</name>
</gene>
<dbReference type="SUPFAM" id="SSF81301">
    <property type="entry name" value="Nucleotidyltransferase"/>
    <property type="match status" value="1"/>
</dbReference>
<dbReference type="InterPro" id="IPR043519">
    <property type="entry name" value="NT_sf"/>
</dbReference>
<dbReference type="Proteomes" id="UP001165306">
    <property type="component" value="Unassembled WGS sequence"/>
</dbReference>
<dbReference type="GO" id="GO:0046872">
    <property type="term" value="F:metal ion binding"/>
    <property type="evidence" value="ECO:0007669"/>
    <property type="project" value="UniProtKB-KW"/>
</dbReference>
<evidence type="ECO:0000256" key="4">
    <source>
        <dbReference type="ARBA" id="ARBA00022695"/>
    </source>
</evidence>
<keyword evidence="2" id="KW-1277">Toxin-antitoxin system</keyword>
<evidence type="ECO:0000256" key="1">
    <source>
        <dbReference type="ARBA" id="ARBA00001946"/>
    </source>
</evidence>
<evidence type="ECO:0000256" key="3">
    <source>
        <dbReference type="ARBA" id="ARBA00022679"/>
    </source>
</evidence>
<evidence type="ECO:0000313" key="12">
    <source>
        <dbReference type="Proteomes" id="UP001165306"/>
    </source>
</evidence>
<comment type="similarity">
    <text evidence="9">Belongs to the MntA antitoxin family.</text>
</comment>
<dbReference type="InterPro" id="IPR002934">
    <property type="entry name" value="Polymerase_NTP_transf_dom"/>
</dbReference>
<protein>
    <submittedName>
        <fullName evidence="11">Nucleotidyltransferase family protein</fullName>
    </submittedName>
</protein>
<dbReference type="EMBL" id="JAMSLR010000005">
    <property type="protein sequence ID" value="MCM8749363.1"/>
    <property type="molecule type" value="Genomic_DNA"/>
</dbReference>
<dbReference type="InterPro" id="IPR052038">
    <property type="entry name" value="Type-VII_TA_antitoxin"/>
</dbReference>
<keyword evidence="3" id="KW-0808">Transferase</keyword>